<evidence type="ECO:0000256" key="3">
    <source>
        <dbReference type="ARBA" id="ARBA00022840"/>
    </source>
</evidence>
<comment type="domain">
    <text evidence="6">Contains large globular domains required for ATP hydrolysis at each terminus and a third globular domain forming a flexible hinge near the middle of the molecule. These domains are separated by coiled-coil structures.</text>
</comment>
<dbReference type="GO" id="GO:0006260">
    <property type="term" value="P:DNA replication"/>
    <property type="evidence" value="ECO:0007669"/>
    <property type="project" value="UniProtKB-UniRule"/>
</dbReference>
<dbReference type="InterPro" id="IPR003395">
    <property type="entry name" value="RecF/RecN/SMC_N"/>
</dbReference>
<dbReference type="EMBL" id="AFWV01000007">
    <property type="protein sequence ID" value="EGV18362.1"/>
    <property type="molecule type" value="Genomic_DNA"/>
</dbReference>
<accession>F9UBP4</accession>
<feature type="binding site" evidence="6">
    <location>
        <begin position="32"/>
        <end position="39"/>
    </location>
    <ligand>
        <name>ATP</name>
        <dbReference type="ChEBI" id="CHEBI:30616"/>
    </ligand>
</feature>
<dbReference type="PANTHER" id="PTHR43977">
    <property type="entry name" value="STRUCTURAL MAINTENANCE OF CHROMOSOMES PROTEIN 3"/>
    <property type="match status" value="1"/>
</dbReference>
<comment type="subcellular location">
    <subcellularLocation>
        <location evidence="6">Cytoplasm</location>
    </subcellularLocation>
</comment>
<dbReference type="GO" id="GO:0005524">
    <property type="term" value="F:ATP binding"/>
    <property type="evidence" value="ECO:0007669"/>
    <property type="project" value="UniProtKB-UniRule"/>
</dbReference>
<dbReference type="SUPFAM" id="SSF52540">
    <property type="entry name" value="P-loop containing nucleoside triphosphate hydrolases"/>
    <property type="match status" value="1"/>
</dbReference>
<comment type="subunit">
    <text evidence="6">Homodimer.</text>
</comment>
<feature type="coiled-coil region" evidence="6">
    <location>
        <begin position="831"/>
        <end position="910"/>
    </location>
</feature>
<dbReference type="GO" id="GO:0016887">
    <property type="term" value="F:ATP hydrolysis activity"/>
    <property type="evidence" value="ECO:0007669"/>
    <property type="project" value="InterPro"/>
</dbReference>
<dbReference type="NCBIfam" id="TIGR02168">
    <property type="entry name" value="SMC_prok_B"/>
    <property type="match status" value="1"/>
</dbReference>
<keyword evidence="2 6" id="KW-0547">Nucleotide-binding</keyword>
<evidence type="ECO:0000256" key="4">
    <source>
        <dbReference type="ARBA" id="ARBA00023054"/>
    </source>
</evidence>
<evidence type="ECO:0000313" key="8">
    <source>
        <dbReference type="EMBL" id="EGV18362.1"/>
    </source>
</evidence>
<feature type="domain" description="RecF/RecN/SMC N-terminal" evidence="7">
    <location>
        <begin position="3"/>
        <end position="1172"/>
    </location>
</feature>
<evidence type="ECO:0000256" key="2">
    <source>
        <dbReference type="ARBA" id="ARBA00022741"/>
    </source>
</evidence>
<dbReference type="RefSeq" id="WP_007193221.1">
    <property type="nucleotide sequence ID" value="NZ_AFWV01000007.1"/>
</dbReference>
<organism evidence="8 9">
    <name type="scientific">Thiocapsa marina 5811</name>
    <dbReference type="NCBI Taxonomy" id="768671"/>
    <lineage>
        <taxon>Bacteria</taxon>
        <taxon>Pseudomonadati</taxon>
        <taxon>Pseudomonadota</taxon>
        <taxon>Gammaproteobacteria</taxon>
        <taxon>Chromatiales</taxon>
        <taxon>Chromatiaceae</taxon>
        <taxon>Thiocapsa</taxon>
    </lineage>
</organism>
<dbReference type="eggNOG" id="COG1196">
    <property type="taxonomic scope" value="Bacteria"/>
</dbReference>
<dbReference type="Proteomes" id="UP000005459">
    <property type="component" value="Unassembled WGS sequence"/>
</dbReference>
<dbReference type="InterPro" id="IPR011890">
    <property type="entry name" value="SMC_prok"/>
</dbReference>
<dbReference type="GO" id="GO:0007059">
    <property type="term" value="P:chromosome segregation"/>
    <property type="evidence" value="ECO:0007669"/>
    <property type="project" value="UniProtKB-UniRule"/>
</dbReference>
<dbReference type="GO" id="GO:0007062">
    <property type="term" value="P:sister chromatid cohesion"/>
    <property type="evidence" value="ECO:0007669"/>
    <property type="project" value="InterPro"/>
</dbReference>
<dbReference type="SUPFAM" id="SSF57997">
    <property type="entry name" value="Tropomyosin"/>
    <property type="match status" value="1"/>
</dbReference>
<dbReference type="GO" id="GO:0003677">
    <property type="term" value="F:DNA binding"/>
    <property type="evidence" value="ECO:0007669"/>
    <property type="project" value="UniProtKB-UniRule"/>
</dbReference>
<keyword evidence="3 6" id="KW-0067">ATP-binding</keyword>
<keyword evidence="9" id="KW-1185">Reference proteome</keyword>
<comment type="function">
    <text evidence="6">Required for chromosome condensation and partitioning.</text>
</comment>
<feature type="coiled-coil region" evidence="6">
    <location>
        <begin position="405"/>
        <end position="465"/>
    </location>
</feature>
<comment type="similarity">
    <text evidence="6">Belongs to the SMC family.</text>
</comment>
<feature type="coiled-coil region" evidence="6">
    <location>
        <begin position="170"/>
        <end position="238"/>
    </location>
</feature>
<dbReference type="Gene3D" id="3.40.50.300">
    <property type="entry name" value="P-loop containing nucleotide triphosphate hydrolases"/>
    <property type="match status" value="2"/>
</dbReference>
<feature type="coiled-coil region" evidence="6">
    <location>
        <begin position="321"/>
        <end position="348"/>
    </location>
</feature>
<sequence length="1189" mass="132560">MRLEKIRLAGFKSFVDPTTVLFPGNLVGVVGPNGCGKSNVIDAVRWVMGESSAKMLRGESMADVIFNGSTGRKPVGTASIELVFDNADGGAGGAYAAFNQISVKRQVSRDGQSAYFLNGTRCRRRDIQDLFLGTGLGPRSYAIIEQGMISRIIEARPEDLRLFLEEAAGISKYKERRRETESRMRQTRENLDRLDDLRDEVNKQIQHLERQAASAERYTQLKAEERRLDLELKALRWQALDAEIRTREQRLAETETRTEAGLAQQRRIEADIEARRADYQSASETFNGVQGRFYAVGSEIARAEQAIQFANEARGRREGELVRLDQEIGEAEDHLERDRERLAEIDRNLARDEPELTRAEHALSGVLEGVTLAEDRLKHWERLWDDFSREAAGPSEQAQAERARINALEQRGDRDRDRLRRLDEDLARLQGVDLEDRFLQLVERETRLEVELAEMEERQESLGADLAERDETIGALASEIDSVRTLLQQSRGRLASLGALQDEALADTDADGGRAGWLAAAGLADASRLIDRLEVDARWQRAVEVLLGDAVRAIGTPALERALAGGDPPPGLVLLETRGDAEGRAGAPVYGDGGPQARSILAHVRAPWLLDGLLGGVRTVDRLDDAVAMRDALGPAEQWVTPEGARVGRDWLSTPPDQAQGGVIARAEAIKALGVEIADHQTKESELCAEQERARAASTQAREERADAGRQLTALGRELSLLKAELATLRAKREHRQDRLQALAAERGELQEQMADALEEMEEARERLHEHLSLVETLAERREAMLAEREALRAGLAAVRDEERRCRERMQGLRVSVESNRAARAATQQSLVRLQERRAVLHERRSELLEALEESVEPLAEQRARLDEQLVLRVEVEQALAAARTRLEALDAEVRELEQARQRLEQEGRLGRGDLDRQRLEHQERLVRRQTLAEQIAEPIAGQVDGQMDGAARTPAEVLAALDPAANESQWQEALAKTAARLQRLGPVNLAAVDEFRQQAERKAYLDAQHEDISRSLETLEQAIRKIDRETRSRFRETYDQVNQGFQLLFPRLFGGGHASLDLTDEDLLETGVSVMARPPGKRNSSIHLLSGGEKALTAVALVFAIFELNPAPFCMLDEVDAPLDDANVGRFCELVRSMSDRVQFVFISHNKVTMEIADHLLGVTMHEPGVSRLVSVDVDEAVRLAAVS</sequence>
<evidence type="ECO:0000256" key="6">
    <source>
        <dbReference type="HAMAP-Rule" id="MF_01894"/>
    </source>
</evidence>
<dbReference type="InterPro" id="IPR024704">
    <property type="entry name" value="SMC"/>
</dbReference>
<dbReference type="PIRSF" id="PIRSF005719">
    <property type="entry name" value="SMC"/>
    <property type="match status" value="1"/>
</dbReference>
<dbReference type="HAMAP" id="MF_01894">
    <property type="entry name" value="Smc_prok"/>
    <property type="match status" value="1"/>
</dbReference>
<protein>
    <recommendedName>
        <fullName evidence="6">Chromosome partition protein Smc</fullName>
    </recommendedName>
</protein>
<evidence type="ECO:0000256" key="5">
    <source>
        <dbReference type="ARBA" id="ARBA00023125"/>
    </source>
</evidence>
<dbReference type="Gene3D" id="1.10.287.1490">
    <property type="match status" value="1"/>
</dbReference>
<evidence type="ECO:0000313" key="9">
    <source>
        <dbReference type="Proteomes" id="UP000005459"/>
    </source>
</evidence>
<proteinExistence type="inferred from homology"/>
<gene>
    <name evidence="6" type="primary">smc</name>
    <name evidence="8" type="ORF">ThimaDRAFT_2346</name>
</gene>
<dbReference type="Pfam" id="PF02463">
    <property type="entry name" value="SMC_N"/>
    <property type="match status" value="1"/>
</dbReference>
<name>F9UBP4_9GAMM</name>
<dbReference type="CDD" id="cd03278">
    <property type="entry name" value="ABC_SMC_barmotin"/>
    <property type="match status" value="2"/>
</dbReference>
<dbReference type="AlphaFoldDB" id="F9UBP4"/>
<reference evidence="8 9" key="1">
    <citation type="submission" date="2011-06" db="EMBL/GenBank/DDBJ databases">
        <title>The draft genome of Thiocapsa marina 5811.</title>
        <authorList>
            <consortium name="US DOE Joint Genome Institute (JGI-PGF)"/>
            <person name="Lucas S."/>
            <person name="Han J."/>
            <person name="Cheng J.-F."/>
            <person name="Goodwin L."/>
            <person name="Pitluck S."/>
            <person name="Peters L."/>
            <person name="Land M.L."/>
            <person name="Hauser L."/>
            <person name="Vogl K."/>
            <person name="Liu Z."/>
            <person name="Imhoff J."/>
            <person name="Thiel V."/>
            <person name="Frigaard N.-U."/>
            <person name="Bryant D."/>
            <person name="Woyke T.J."/>
        </authorList>
    </citation>
    <scope>NUCLEOTIDE SEQUENCE [LARGE SCALE GENOMIC DNA]</scope>
    <source>
        <strain evidence="8 9">5811</strain>
    </source>
</reference>
<dbReference type="STRING" id="768671.ThimaDRAFT_2346"/>
<dbReference type="OrthoDB" id="9808768at2"/>
<evidence type="ECO:0000256" key="1">
    <source>
        <dbReference type="ARBA" id="ARBA00022490"/>
    </source>
</evidence>
<dbReference type="GO" id="GO:0005737">
    <property type="term" value="C:cytoplasm"/>
    <property type="evidence" value="ECO:0007669"/>
    <property type="project" value="UniProtKB-SubCell"/>
</dbReference>
<dbReference type="InterPro" id="IPR027417">
    <property type="entry name" value="P-loop_NTPase"/>
</dbReference>
<keyword evidence="1 6" id="KW-0963">Cytoplasm</keyword>
<feature type="coiled-coil region" evidence="6">
    <location>
        <begin position="712"/>
        <end position="781"/>
    </location>
</feature>
<dbReference type="GO" id="GO:0030261">
    <property type="term" value="P:chromosome condensation"/>
    <property type="evidence" value="ECO:0007669"/>
    <property type="project" value="InterPro"/>
</dbReference>
<evidence type="ECO:0000259" key="7">
    <source>
        <dbReference type="Pfam" id="PF02463"/>
    </source>
</evidence>
<keyword evidence="4 6" id="KW-0175">Coiled coil</keyword>
<dbReference type="PATRIC" id="fig|768671.3.peg.2485"/>
<keyword evidence="5 6" id="KW-0238">DNA-binding</keyword>